<dbReference type="NCBIfam" id="TIGR01640">
    <property type="entry name" value="F_box_assoc_1"/>
    <property type="match status" value="1"/>
</dbReference>
<dbReference type="AlphaFoldDB" id="A0A072U6P9"/>
<evidence type="ECO:0000313" key="3">
    <source>
        <dbReference type="EnsemblPlants" id="KEH25332"/>
    </source>
</evidence>
<dbReference type="InterPro" id="IPR017451">
    <property type="entry name" value="F-box-assoc_interact_dom"/>
</dbReference>
<dbReference type="PANTHER" id="PTHR31672">
    <property type="entry name" value="BNACNNG10540D PROTEIN"/>
    <property type="match status" value="1"/>
</dbReference>
<gene>
    <name evidence="2" type="ordered locus">MTR_6g017270</name>
</gene>
<sequence length="342" mass="39629">MNIPPLVILHDDLIVEVLMFLDIKSLMSMKCVSKSWKTLILDPDFAKMHLKKQSTRTSHLAILSNMSEGSGECRAVPISRLLESNSHSITLTDPYHQFFYKDAGRVVGSCNGLVCMQDCYFAEYHEHSFSFWNPATRTKSETLVSFRNYPKPRKNVCNFTFGYDISIDTYKIVFLCLKRDDSDLIATAVRVFTLGDNDWRDIDCLPVVLVRHPFELHNVPTLSVLMDCLYFSYDSKKTHFVIWQMKEFGVEESWTQFLKISYTNLLNNFKTKELYNDSLFHRSRLTPMCFSENGDTLIFAINIPDQAILYNWKDNRAKIIESTNKILWFTAKGYVESLVSTS</sequence>
<reference evidence="2 4" key="1">
    <citation type="journal article" date="2011" name="Nature">
        <title>The Medicago genome provides insight into the evolution of rhizobial symbioses.</title>
        <authorList>
            <person name="Young N.D."/>
            <person name="Debelle F."/>
            <person name="Oldroyd G.E."/>
            <person name="Geurts R."/>
            <person name="Cannon S.B."/>
            <person name="Udvardi M.K."/>
            <person name="Benedito V.A."/>
            <person name="Mayer K.F."/>
            <person name="Gouzy J."/>
            <person name="Schoof H."/>
            <person name="Van de Peer Y."/>
            <person name="Proost S."/>
            <person name="Cook D.R."/>
            <person name="Meyers B.C."/>
            <person name="Spannagl M."/>
            <person name="Cheung F."/>
            <person name="De Mita S."/>
            <person name="Krishnakumar V."/>
            <person name="Gundlach H."/>
            <person name="Zhou S."/>
            <person name="Mudge J."/>
            <person name="Bharti A.K."/>
            <person name="Murray J.D."/>
            <person name="Naoumkina M.A."/>
            <person name="Rosen B."/>
            <person name="Silverstein K.A."/>
            <person name="Tang H."/>
            <person name="Rombauts S."/>
            <person name="Zhao P.X."/>
            <person name="Zhou P."/>
            <person name="Barbe V."/>
            <person name="Bardou P."/>
            <person name="Bechner M."/>
            <person name="Bellec A."/>
            <person name="Berger A."/>
            <person name="Berges H."/>
            <person name="Bidwell S."/>
            <person name="Bisseling T."/>
            <person name="Choisne N."/>
            <person name="Couloux A."/>
            <person name="Denny R."/>
            <person name="Deshpande S."/>
            <person name="Dai X."/>
            <person name="Doyle J.J."/>
            <person name="Dudez A.M."/>
            <person name="Farmer A.D."/>
            <person name="Fouteau S."/>
            <person name="Franken C."/>
            <person name="Gibelin C."/>
            <person name="Gish J."/>
            <person name="Goldstein S."/>
            <person name="Gonzalez A.J."/>
            <person name="Green P.J."/>
            <person name="Hallab A."/>
            <person name="Hartog M."/>
            <person name="Hua A."/>
            <person name="Humphray S.J."/>
            <person name="Jeong D.H."/>
            <person name="Jing Y."/>
            <person name="Jocker A."/>
            <person name="Kenton S.M."/>
            <person name="Kim D.J."/>
            <person name="Klee K."/>
            <person name="Lai H."/>
            <person name="Lang C."/>
            <person name="Lin S."/>
            <person name="Macmil S.L."/>
            <person name="Magdelenat G."/>
            <person name="Matthews L."/>
            <person name="McCorrison J."/>
            <person name="Monaghan E.L."/>
            <person name="Mun J.H."/>
            <person name="Najar F.Z."/>
            <person name="Nicholson C."/>
            <person name="Noirot C."/>
            <person name="O'Bleness M."/>
            <person name="Paule C.R."/>
            <person name="Poulain J."/>
            <person name="Prion F."/>
            <person name="Qin B."/>
            <person name="Qu C."/>
            <person name="Retzel E.F."/>
            <person name="Riddle C."/>
            <person name="Sallet E."/>
            <person name="Samain S."/>
            <person name="Samson N."/>
            <person name="Sanders I."/>
            <person name="Saurat O."/>
            <person name="Scarpelli C."/>
            <person name="Schiex T."/>
            <person name="Segurens B."/>
            <person name="Severin A.J."/>
            <person name="Sherrier D.J."/>
            <person name="Shi R."/>
            <person name="Sims S."/>
            <person name="Singer S.R."/>
            <person name="Sinharoy S."/>
            <person name="Sterck L."/>
            <person name="Viollet A."/>
            <person name="Wang B.B."/>
            <person name="Wang K."/>
            <person name="Wang M."/>
            <person name="Wang X."/>
            <person name="Warfsmann J."/>
            <person name="Weissenbach J."/>
            <person name="White D.D."/>
            <person name="White J.D."/>
            <person name="Wiley G.B."/>
            <person name="Wincker P."/>
            <person name="Xing Y."/>
            <person name="Yang L."/>
            <person name="Yao Z."/>
            <person name="Ying F."/>
            <person name="Zhai J."/>
            <person name="Zhou L."/>
            <person name="Zuber A."/>
            <person name="Denarie J."/>
            <person name="Dixon R.A."/>
            <person name="May G.D."/>
            <person name="Schwartz D.C."/>
            <person name="Rogers J."/>
            <person name="Quetier F."/>
            <person name="Town C.D."/>
            <person name="Roe B.A."/>
        </authorList>
    </citation>
    <scope>NUCLEOTIDE SEQUENCE [LARGE SCALE GENOMIC DNA]</scope>
    <source>
        <strain evidence="2">A17</strain>
        <strain evidence="3 4">cv. Jemalong A17</strain>
    </source>
</reference>
<protein>
    <submittedName>
        <fullName evidence="2">F-box protein interaction domain protein</fullName>
    </submittedName>
</protein>
<reference evidence="2 4" key="2">
    <citation type="journal article" date="2014" name="BMC Genomics">
        <title>An improved genome release (version Mt4.0) for the model legume Medicago truncatula.</title>
        <authorList>
            <person name="Tang H."/>
            <person name="Krishnakumar V."/>
            <person name="Bidwell S."/>
            <person name="Rosen B."/>
            <person name="Chan A."/>
            <person name="Zhou S."/>
            <person name="Gentzbittel L."/>
            <person name="Childs K.L."/>
            <person name="Yandell M."/>
            <person name="Gundlach H."/>
            <person name="Mayer K.F."/>
            <person name="Schwartz D.C."/>
            <person name="Town C.D."/>
        </authorList>
    </citation>
    <scope>GENOME REANNOTATION</scope>
    <source>
        <strain evidence="2">A17</strain>
        <strain evidence="3 4">cv. Jemalong A17</strain>
    </source>
</reference>
<evidence type="ECO:0000313" key="4">
    <source>
        <dbReference type="Proteomes" id="UP000002051"/>
    </source>
</evidence>
<organism evidence="2 4">
    <name type="scientific">Medicago truncatula</name>
    <name type="common">Barrel medic</name>
    <name type="synonym">Medicago tribuloides</name>
    <dbReference type="NCBI Taxonomy" id="3880"/>
    <lineage>
        <taxon>Eukaryota</taxon>
        <taxon>Viridiplantae</taxon>
        <taxon>Streptophyta</taxon>
        <taxon>Embryophyta</taxon>
        <taxon>Tracheophyta</taxon>
        <taxon>Spermatophyta</taxon>
        <taxon>Magnoliopsida</taxon>
        <taxon>eudicotyledons</taxon>
        <taxon>Gunneridae</taxon>
        <taxon>Pentapetalae</taxon>
        <taxon>rosids</taxon>
        <taxon>fabids</taxon>
        <taxon>Fabales</taxon>
        <taxon>Fabaceae</taxon>
        <taxon>Papilionoideae</taxon>
        <taxon>50 kb inversion clade</taxon>
        <taxon>NPAAA clade</taxon>
        <taxon>Hologalegina</taxon>
        <taxon>IRL clade</taxon>
        <taxon>Trifolieae</taxon>
        <taxon>Medicago</taxon>
    </lineage>
</organism>
<dbReference type="InterPro" id="IPR036047">
    <property type="entry name" value="F-box-like_dom_sf"/>
</dbReference>
<dbReference type="STRING" id="3880.A0A072U6P9"/>
<dbReference type="Gene3D" id="1.20.1280.50">
    <property type="match status" value="1"/>
</dbReference>
<dbReference type="InterPro" id="IPR001810">
    <property type="entry name" value="F-box_dom"/>
</dbReference>
<reference evidence="3" key="3">
    <citation type="submission" date="2015-04" db="UniProtKB">
        <authorList>
            <consortium name="EnsemblPlants"/>
        </authorList>
    </citation>
    <scope>IDENTIFICATION</scope>
    <source>
        <strain evidence="3">cv. Jemalong A17</strain>
    </source>
</reference>
<dbReference type="InterPro" id="IPR050796">
    <property type="entry name" value="SCF_F-box_component"/>
</dbReference>
<evidence type="ECO:0000259" key="1">
    <source>
        <dbReference type="SMART" id="SM00256"/>
    </source>
</evidence>
<dbReference type="EnsemblPlants" id="KEH25332">
    <property type="protein sequence ID" value="KEH25332"/>
    <property type="gene ID" value="MTR_6g017270"/>
</dbReference>
<name>A0A072U6P9_MEDTR</name>
<feature type="domain" description="F-box" evidence="1">
    <location>
        <begin position="9"/>
        <end position="49"/>
    </location>
</feature>
<dbReference type="HOGENOM" id="CLU_027176_0_1_1"/>
<keyword evidence="4" id="KW-1185">Reference proteome</keyword>
<dbReference type="SUPFAM" id="SSF81383">
    <property type="entry name" value="F-box domain"/>
    <property type="match status" value="1"/>
</dbReference>
<dbReference type="PANTHER" id="PTHR31672:SF13">
    <property type="entry name" value="F-BOX PROTEIN CPR30-LIKE"/>
    <property type="match status" value="1"/>
</dbReference>
<dbReference type="SMART" id="SM00256">
    <property type="entry name" value="FBOX"/>
    <property type="match status" value="1"/>
</dbReference>
<accession>A0A072U6P9</accession>
<evidence type="ECO:0000313" key="2">
    <source>
        <dbReference type="EMBL" id="KEH25332.1"/>
    </source>
</evidence>
<proteinExistence type="predicted"/>
<dbReference type="Proteomes" id="UP000002051">
    <property type="component" value="Chromosome 6"/>
</dbReference>
<dbReference type="Pfam" id="PF00646">
    <property type="entry name" value="F-box"/>
    <property type="match status" value="1"/>
</dbReference>
<dbReference type="EMBL" id="CM001222">
    <property type="protein sequence ID" value="KEH25332.1"/>
    <property type="molecule type" value="Genomic_DNA"/>
</dbReference>